<evidence type="ECO:0000256" key="8">
    <source>
        <dbReference type="ARBA" id="ARBA00023204"/>
    </source>
</evidence>
<dbReference type="GO" id="GO:0005737">
    <property type="term" value="C:cytoplasm"/>
    <property type="evidence" value="ECO:0007669"/>
    <property type="project" value="UniProtKB-SubCell"/>
</dbReference>
<dbReference type="Gene3D" id="3.40.470.10">
    <property type="entry name" value="Uracil-DNA glycosylase-like domain"/>
    <property type="match status" value="1"/>
</dbReference>
<dbReference type="PANTHER" id="PTHR11264">
    <property type="entry name" value="URACIL-DNA GLYCOSYLASE"/>
    <property type="match status" value="1"/>
</dbReference>
<dbReference type="CDD" id="cd10027">
    <property type="entry name" value="UDG-F1-like"/>
    <property type="match status" value="1"/>
</dbReference>
<evidence type="ECO:0000256" key="11">
    <source>
        <dbReference type="RuleBase" id="RU003780"/>
    </source>
</evidence>
<evidence type="ECO:0000256" key="7">
    <source>
        <dbReference type="ARBA" id="ARBA00022801"/>
    </source>
</evidence>
<comment type="subcellular location">
    <subcellularLocation>
        <location evidence="9">Cytoplasm</location>
    </subcellularLocation>
</comment>
<dbReference type="NCBIfam" id="NF003592">
    <property type="entry name" value="PRK05254.1-5"/>
    <property type="match status" value="1"/>
</dbReference>
<dbReference type="AlphaFoldDB" id="A0A1L1PIV9"/>
<dbReference type="EC" id="3.2.2.27" evidence="4 9"/>
<keyword evidence="9" id="KW-0963">Cytoplasm</keyword>
<dbReference type="Proteomes" id="UP000028878">
    <property type="component" value="Unassembled WGS sequence"/>
</dbReference>
<dbReference type="NCBIfam" id="TIGR00628">
    <property type="entry name" value="ung"/>
    <property type="match status" value="1"/>
</dbReference>
<dbReference type="NCBIfam" id="NF003588">
    <property type="entry name" value="PRK05254.1-1"/>
    <property type="match status" value="1"/>
</dbReference>
<evidence type="ECO:0000256" key="6">
    <source>
        <dbReference type="ARBA" id="ARBA00022763"/>
    </source>
</evidence>
<name>A0A1L1PIV9_HYDIT</name>
<evidence type="ECO:0000256" key="2">
    <source>
        <dbReference type="ARBA" id="ARBA00002631"/>
    </source>
</evidence>
<dbReference type="RefSeq" id="WP_009520517.1">
    <property type="nucleotide sequence ID" value="NZ_CCAE010000006.1"/>
</dbReference>
<dbReference type="NCBIfam" id="NF003589">
    <property type="entry name" value="PRK05254.1-2"/>
    <property type="match status" value="1"/>
</dbReference>
<reference evidence="14" key="2">
    <citation type="submission" date="2014-11" db="EMBL/GenBank/DDBJ databases">
        <title>Draft genome sequence of Hydrogenophaga intermedia S1.</title>
        <authorList>
            <person name="Gan H.M."/>
            <person name="Chew T.H."/>
            <person name="Stolz A."/>
        </authorList>
    </citation>
    <scope>NUCLEOTIDE SEQUENCE [LARGE SCALE GENOMIC DNA]</scope>
    <source>
        <strain evidence="14">S1</strain>
    </source>
</reference>
<keyword evidence="13" id="KW-0326">Glycosidase</keyword>
<dbReference type="PANTHER" id="PTHR11264:SF0">
    <property type="entry name" value="URACIL-DNA GLYCOSYLASE"/>
    <property type="match status" value="1"/>
</dbReference>
<comment type="function">
    <text evidence="2 9 11">Excises uracil residues from the DNA which can arise as a result of misincorporation of dUMP residues by DNA polymerase or due to deamination of cytosine.</text>
</comment>
<feature type="domain" description="Uracil-DNA glycosylase-like" evidence="12">
    <location>
        <begin position="57"/>
        <end position="219"/>
    </location>
</feature>
<keyword evidence="6 9" id="KW-0227">DNA damage</keyword>
<evidence type="ECO:0000313" key="14">
    <source>
        <dbReference type="Proteomes" id="UP000028878"/>
    </source>
</evidence>
<reference evidence="14" key="1">
    <citation type="submission" date="2014-02" db="EMBL/GenBank/DDBJ databases">
        <authorList>
            <person name="Gan H."/>
        </authorList>
    </citation>
    <scope>NUCLEOTIDE SEQUENCE [LARGE SCALE GENOMIC DNA]</scope>
    <source>
        <strain evidence="14">S1</strain>
    </source>
</reference>
<comment type="similarity">
    <text evidence="3 9 11">Belongs to the uracil-DNA glycosylase (UDG) superfamily. UNG family.</text>
</comment>
<dbReference type="SMART" id="SM00987">
    <property type="entry name" value="UreE_C"/>
    <property type="match status" value="1"/>
</dbReference>
<keyword evidence="14" id="KW-1185">Reference proteome</keyword>
<evidence type="ECO:0000256" key="10">
    <source>
        <dbReference type="PROSITE-ProRule" id="PRU10072"/>
    </source>
</evidence>
<accession>A0A1L1PIV9</accession>
<dbReference type="GO" id="GO:0004844">
    <property type="term" value="F:uracil DNA N-glycosylase activity"/>
    <property type="evidence" value="ECO:0007669"/>
    <property type="project" value="UniProtKB-UniRule"/>
</dbReference>
<comment type="catalytic activity">
    <reaction evidence="1 9 11">
        <text>Hydrolyzes single-stranded DNA or mismatched double-stranded DNA and polynucleotides, releasing free uracil.</text>
        <dbReference type="EC" id="3.2.2.27"/>
    </reaction>
</comment>
<feature type="active site" description="Proton acceptor" evidence="9 10">
    <location>
        <position position="72"/>
    </location>
</feature>
<dbReference type="GO" id="GO:0097510">
    <property type="term" value="P:base-excision repair, AP site formation via deaminated base removal"/>
    <property type="evidence" value="ECO:0007669"/>
    <property type="project" value="TreeGrafter"/>
</dbReference>
<sequence length="229" mass="24398">MKLQGADITRWPVASGWAALVDAFAASPAGVALKVFLTQRLEQGATIYPPEPLRALALAPPESVRVVILGQDPYHGPGQAEGLAFSVAPGVKWPPSLRNIFLERQRDLGLLPPMSGSLVHWAEQGVLLLNTCLTVEEGAPASHAGRGWEVLTDELIQHVGASMSPKVFLLWGAHAQKKAGLIDARHHLLQANHPSPLSARRGPAPFLGCGHFGAVNAWLAGQGEAPIQW</sequence>
<organism evidence="13 14">
    <name type="scientific">Hydrogenophaga intermedia</name>
    <dbReference type="NCBI Taxonomy" id="65786"/>
    <lineage>
        <taxon>Bacteria</taxon>
        <taxon>Pseudomonadati</taxon>
        <taxon>Pseudomonadota</taxon>
        <taxon>Betaproteobacteria</taxon>
        <taxon>Burkholderiales</taxon>
        <taxon>Comamonadaceae</taxon>
        <taxon>Hydrogenophaga</taxon>
    </lineage>
</organism>
<dbReference type="InterPro" id="IPR002043">
    <property type="entry name" value="UDG_fam1"/>
</dbReference>
<dbReference type="Pfam" id="PF03167">
    <property type="entry name" value="UDG"/>
    <property type="match status" value="1"/>
</dbReference>
<proteinExistence type="inferred from homology"/>
<dbReference type="InterPro" id="IPR036895">
    <property type="entry name" value="Uracil-DNA_glycosylase-like_sf"/>
</dbReference>
<dbReference type="SMART" id="SM00986">
    <property type="entry name" value="UDG"/>
    <property type="match status" value="1"/>
</dbReference>
<dbReference type="InterPro" id="IPR005122">
    <property type="entry name" value="Uracil-DNA_glycosylase-like"/>
</dbReference>
<dbReference type="HAMAP" id="MF_00148">
    <property type="entry name" value="UDG"/>
    <property type="match status" value="1"/>
</dbReference>
<keyword evidence="7 9" id="KW-0378">Hydrolase</keyword>
<gene>
    <name evidence="9 13" type="primary">ung</name>
    <name evidence="13" type="ORF">BN948_01275</name>
</gene>
<dbReference type="NCBIfam" id="NF003591">
    <property type="entry name" value="PRK05254.1-4"/>
    <property type="match status" value="1"/>
</dbReference>
<dbReference type="SUPFAM" id="SSF52141">
    <property type="entry name" value="Uracil-DNA glycosylase-like"/>
    <property type="match status" value="1"/>
</dbReference>
<dbReference type="PROSITE" id="PS00130">
    <property type="entry name" value="U_DNA_GLYCOSYLASE"/>
    <property type="match status" value="1"/>
</dbReference>
<dbReference type="InterPro" id="IPR018085">
    <property type="entry name" value="Ura-DNA_Glyclase_AS"/>
</dbReference>
<dbReference type="EMBL" id="CCAE010000006">
    <property type="protein sequence ID" value="CDN86857.1"/>
    <property type="molecule type" value="Genomic_DNA"/>
</dbReference>
<evidence type="ECO:0000256" key="4">
    <source>
        <dbReference type="ARBA" id="ARBA00012030"/>
    </source>
</evidence>
<evidence type="ECO:0000256" key="5">
    <source>
        <dbReference type="ARBA" id="ARBA00018429"/>
    </source>
</evidence>
<protein>
    <recommendedName>
        <fullName evidence="5 9">Uracil-DNA glycosylase</fullName>
        <shortName evidence="9">UDG</shortName>
        <ecNumber evidence="4 9">3.2.2.27</ecNumber>
    </recommendedName>
</protein>
<evidence type="ECO:0000313" key="13">
    <source>
        <dbReference type="EMBL" id="CDN86857.1"/>
    </source>
</evidence>
<evidence type="ECO:0000259" key="12">
    <source>
        <dbReference type="SMART" id="SM00986"/>
    </source>
</evidence>
<evidence type="ECO:0000256" key="1">
    <source>
        <dbReference type="ARBA" id="ARBA00001400"/>
    </source>
</evidence>
<evidence type="ECO:0000256" key="9">
    <source>
        <dbReference type="HAMAP-Rule" id="MF_00148"/>
    </source>
</evidence>
<keyword evidence="8 9" id="KW-0234">DNA repair</keyword>
<evidence type="ECO:0000256" key="3">
    <source>
        <dbReference type="ARBA" id="ARBA00008184"/>
    </source>
</evidence>